<proteinExistence type="inferred from homology"/>
<dbReference type="Gene3D" id="3.30.2170.10">
    <property type="entry name" value="archaeoglobus fulgidus dsm 4304 superfamily"/>
    <property type="match status" value="1"/>
</dbReference>
<feature type="site" description="Interaction with target DNA" evidence="7">
    <location>
        <position position="79"/>
    </location>
</feature>
<comment type="caution">
    <text evidence="8">The sequence shown here is derived from an EMBL/GenBank/DDBJ whole genome shotgun (WGS) entry which is preliminary data.</text>
</comment>
<dbReference type="GO" id="GO:0005737">
    <property type="term" value="C:cytoplasm"/>
    <property type="evidence" value="ECO:0007669"/>
    <property type="project" value="UniProtKB-SubCell"/>
</dbReference>
<dbReference type="CDD" id="cd06559">
    <property type="entry name" value="Endonuclease_V"/>
    <property type="match status" value="1"/>
</dbReference>
<sequence length="221" mass="24281">MASNEVENRFSSERARELQLVLSMKVVEQDQLALPPKLICGVDASYVGDRAVAAAALLDFQSLKLVEKSVILCKVNLPYIPGFLAFRELRPIILSLKNLKKTPDLILVDAHGRAHPRFFGLACHVGLAAGIPSIGVAKRKLCGEILLNSPLQENVYPIIFKGKIVGAAIRIKSKFIYVSVGYKVSLNTAIKIVLQCTKSQSLPEPIRVAHNLCKSFRSYLS</sequence>
<evidence type="ECO:0000256" key="7">
    <source>
        <dbReference type="HAMAP-Rule" id="MF_00801"/>
    </source>
</evidence>
<dbReference type="EC" id="3.1.21.7" evidence="7"/>
<evidence type="ECO:0000256" key="5">
    <source>
        <dbReference type="ARBA" id="ARBA00022759"/>
    </source>
</evidence>
<evidence type="ECO:0000256" key="6">
    <source>
        <dbReference type="ARBA" id="ARBA00022801"/>
    </source>
</evidence>
<reference evidence="8 9" key="1">
    <citation type="submission" date="2018-06" db="EMBL/GenBank/DDBJ databases">
        <title>Extensive metabolic versatility and redundancy in microbially diverse, dynamic hydrothermal sediments.</title>
        <authorList>
            <person name="Dombrowski N."/>
            <person name="Teske A."/>
            <person name="Baker B.J."/>
        </authorList>
    </citation>
    <scope>NUCLEOTIDE SEQUENCE [LARGE SCALE GENOMIC DNA]</scope>
    <source>
        <strain evidence="8">B29_G17</strain>
    </source>
</reference>
<gene>
    <name evidence="7" type="primary">nfi</name>
    <name evidence="8" type="ORF">DRJ20_01590</name>
</gene>
<feature type="binding site" evidence="7">
    <location>
        <position position="43"/>
    </location>
    <ligand>
        <name>Mg(2+)</name>
        <dbReference type="ChEBI" id="CHEBI:18420"/>
    </ligand>
</feature>
<dbReference type="GO" id="GO:0006281">
    <property type="term" value="P:DNA repair"/>
    <property type="evidence" value="ECO:0007669"/>
    <property type="project" value="UniProtKB-UniRule"/>
</dbReference>
<keyword evidence="7" id="KW-0479">Metal-binding</keyword>
<keyword evidence="4 7" id="KW-0540">Nuclease</keyword>
<comment type="subcellular location">
    <subcellularLocation>
        <location evidence="2 7">Cytoplasm</location>
    </subcellularLocation>
</comment>
<keyword evidence="7" id="KW-0234">DNA repair</keyword>
<keyword evidence="6 7" id="KW-0378">Hydrolase</keyword>
<comment type="similarity">
    <text evidence="7">Belongs to the endonuclease V family.</text>
</comment>
<dbReference type="InterPro" id="IPR007581">
    <property type="entry name" value="Endonuclease-V"/>
</dbReference>
<keyword evidence="7" id="KW-0227">DNA damage</keyword>
<dbReference type="HAMAP" id="MF_00801">
    <property type="entry name" value="Endonuclease_5"/>
    <property type="match status" value="1"/>
</dbReference>
<name>A0A497EXF5_9CREN</name>
<evidence type="ECO:0000256" key="1">
    <source>
        <dbReference type="ARBA" id="ARBA00001835"/>
    </source>
</evidence>
<evidence type="ECO:0000313" key="8">
    <source>
        <dbReference type="EMBL" id="RLE51712.1"/>
    </source>
</evidence>
<keyword evidence="3 7" id="KW-0963">Cytoplasm</keyword>
<dbReference type="EMBL" id="QMQZ01000035">
    <property type="protein sequence ID" value="RLE51712.1"/>
    <property type="molecule type" value="Genomic_DNA"/>
</dbReference>
<evidence type="ECO:0000256" key="2">
    <source>
        <dbReference type="ARBA" id="ARBA00004496"/>
    </source>
</evidence>
<dbReference type="Pfam" id="PF04493">
    <property type="entry name" value="Endonuclease_5"/>
    <property type="match status" value="1"/>
</dbReference>
<dbReference type="GO" id="GO:0043737">
    <property type="term" value="F:deoxyribonuclease V activity"/>
    <property type="evidence" value="ECO:0007669"/>
    <property type="project" value="UniProtKB-UniRule"/>
</dbReference>
<dbReference type="GO" id="GO:0003727">
    <property type="term" value="F:single-stranded RNA binding"/>
    <property type="evidence" value="ECO:0007669"/>
    <property type="project" value="TreeGrafter"/>
</dbReference>
<evidence type="ECO:0000256" key="3">
    <source>
        <dbReference type="ARBA" id="ARBA00022490"/>
    </source>
</evidence>
<comment type="function">
    <text evidence="7">DNA repair enzyme involved in the repair of deaminated bases. Selectively cleaves double-stranded DNA at the second phosphodiester bond 3' to a deoxyinosine leaving behind the intact lesion on the nicked DNA.</text>
</comment>
<evidence type="ECO:0000256" key="4">
    <source>
        <dbReference type="ARBA" id="ARBA00022722"/>
    </source>
</evidence>
<dbReference type="PANTHER" id="PTHR28511">
    <property type="entry name" value="ENDONUCLEASE V"/>
    <property type="match status" value="1"/>
</dbReference>
<keyword evidence="7" id="KW-0460">Magnesium</keyword>
<feature type="binding site" evidence="7">
    <location>
        <position position="109"/>
    </location>
    <ligand>
        <name>Mg(2+)</name>
        <dbReference type="ChEBI" id="CHEBI:18420"/>
    </ligand>
</feature>
<comment type="catalytic activity">
    <reaction evidence="1 7">
        <text>Endonucleolytic cleavage at apurinic or apyrimidinic sites to products with a 5'-phosphate.</text>
        <dbReference type="EC" id="3.1.21.7"/>
    </reaction>
</comment>
<organism evidence="8 9">
    <name type="scientific">Thermoproteota archaeon</name>
    <dbReference type="NCBI Taxonomy" id="2056631"/>
    <lineage>
        <taxon>Archaea</taxon>
        <taxon>Thermoproteota</taxon>
    </lineage>
</organism>
<accession>A0A497EXF5</accession>
<comment type="cofactor">
    <cofactor evidence="7">
        <name>Mg(2+)</name>
        <dbReference type="ChEBI" id="CHEBI:18420"/>
    </cofactor>
</comment>
<protein>
    <recommendedName>
        <fullName evidence="7">Endonuclease V</fullName>
        <ecNumber evidence="7">3.1.21.7</ecNumber>
    </recommendedName>
    <alternativeName>
        <fullName evidence="7">Deoxyinosine 3'endonuclease</fullName>
    </alternativeName>
    <alternativeName>
        <fullName evidence="7">Deoxyribonuclease V</fullName>
        <shortName evidence="7">DNase V</shortName>
    </alternativeName>
</protein>
<evidence type="ECO:0000313" key="9">
    <source>
        <dbReference type="Proteomes" id="UP000268446"/>
    </source>
</evidence>
<keyword evidence="5 7" id="KW-0255">Endonuclease</keyword>
<dbReference type="GO" id="GO:0000287">
    <property type="term" value="F:magnesium ion binding"/>
    <property type="evidence" value="ECO:0007669"/>
    <property type="project" value="UniProtKB-UniRule"/>
</dbReference>
<dbReference type="PANTHER" id="PTHR28511:SF1">
    <property type="entry name" value="ENDONUCLEASE V"/>
    <property type="match status" value="1"/>
</dbReference>
<dbReference type="AlphaFoldDB" id="A0A497EXF5"/>
<dbReference type="Proteomes" id="UP000268446">
    <property type="component" value="Unassembled WGS sequence"/>
</dbReference>
<dbReference type="GO" id="GO:0016891">
    <property type="term" value="F:RNA endonuclease activity producing 5'-phosphomonoesters, hydrolytic mechanism"/>
    <property type="evidence" value="ECO:0007669"/>
    <property type="project" value="TreeGrafter"/>
</dbReference>